<sequence length="542" mass="63205">MSCRSSPRSSQIFDPDFILRIKTPGSNEIFCTGKGRSKARCSSTLNGTTREEVLATLQKMSTMRPGRATQLLPELARLTLHCDNHKSQVDERVREWTKFLHRAESVIANGSTCSFPDFKDVENKHLRLALWELEVVKRELQENKDRAKRQARALRSLAQMHIESQQQLAGQLQRAMTLDRELAASRAERMKLAVKLERQERVYVALKAHHSELQAAFNDTDEIHEQILQKLRSETPDAAVQVIEPSVPDTNPQSVPPMMSRTTIQSLALSVHRQLEESQAYWQRTEAALKERLSVLEERVSESLQEAAEAKEREVVLLRDLALAKEQQEMNEEGQRRVQSQLEKFQAQLEECQTQLHEHQSQLEERQRQLQECQSQLEECQNKFQVQQIQLEERQSKLQECQSRLEESRTQFQAQQAQLQHSQEKAQKLQGTLEDTQNRETKLSVDLGQAQSDLDKAAEKLKSMEVQQEDRNDYHRLSERLRTADALEASKLKHRISMLEGQLNETVDYKIRGWVARFKERMQYGHQRHYGDRKSRRRTWEW</sequence>
<dbReference type="SUPFAM" id="SSF57997">
    <property type="entry name" value="Tropomyosin"/>
    <property type="match status" value="1"/>
</dbReference>
<evidence type="ECO:0000313" key="3">
    <source>
        <dbReference type="Proteomes" id="UP000799772"/>
    </source>
</evidence>
<feature type="coiled-coil region" evidence="1">
    <location>
        <begin position="130"/>
        <end position="157"/>
    </location>
</feature>
<dbReference type="EMBL" id="ML978143">
    <property type="protein sequence ID" value="KAF2092670.1"/>
    <property type="molecule type" value="Genomic_DNA"/>
</dbReference>
<dbReference type="AlphaFoldDB" id="A0A9P4I4Q2"/>
<keyword evidence="3" id="KW-1185">Reference proteome</keyword>
<gene>
    <name evidence="2" type="ORF">NA57DRAFT_82036</name>
</gene>
<feature type="coiled-coil region" evidence="1">
    <location>
        <begin position="286"/>
        <end position="467"/>
    </location>
</feature>
<organism evidence="2 3">
    <name type="scientific">Rhizodiscina lignyota</name>
    <dbReference type="NCBI Taxonomy" id="1504668"/>
    <lineage>
        <taxon>Eukaryota</taxon>
        <taxon>Fungi</taxon>
        <taxon>Dikarya</taxon>
        <taxon>Ascomycota</taxon>
        <taxon>Pezizomycotina</taxon>
        <taxon>Dothideomycetes</taxon>
        <taxon>Pleosporomycetidae</taxon>
        <taxon>Aulographales</taxon>
        <taxon>Rhizodiscinaceae</taxon>
        <taxon>Rhizodiscina</taxon>
    </lineage>
</organism>
<comment type="caution">
    <text evidence="2">The sequence shown here is derived from an EMBL/GenBank/DDBJ whole genome shotgun (WGS) entry which is preliminary data.</text>
</comment>
<reference evidence="2" key="1">
    <citation type="journal article" date="2020" name="Stud. Mycol.">
        <title>101 Dothideomycetes genomes: a test case for predicting lifestyles and emergence of pathogens.</title>
        <authorList>
            <person name="Haridas S."/>
            <person name="Albert R."/>
            <person name="Binder M."/>
            <person name="Bloem J."/>
            <person name="Labutti K."/>
            <person name="Salamov A."/>
            <person name="Andreopoulos B."/>
            <person name="Baker S."/>
            <person name="Barry K."/>
            <person name="Bills G."/>
            <person name="Bluhm B."/>
            <person name="Cannon C."/>
            <person name="Castanera R."/>
            <person name="Culley D."/>
            <person name="Daum C."/>
            <person name="Ezra D."/>
            <person name="Gonzalez J."/>
            <person name="Henrissat B."/>
            <person name="Kuo A."/>
            <person name="Liang C."/>
            <person name="Lipzen A."/>
            <person name="Lutzoni F."/>
            <person name="Magnuson J."/>
            <person name="Mondo S."/>
            <person name="Nolan M."/>
            <person name="Ohm R."/>
            <person name="Pangilinan J."/>
            <person name="Park H.-J."/>
            <person name="Ramirez L."/>
            <person name="Alfaro M."/>
            <person name="Sun H."/>
            <person name="Tritt A."/>
            <person name="Yoshinaga Y."/>
            <person name="Zwiers L.-H."/>
            <person name="Turgeon B."/>
            <person name="Goodwin S."/>
            <person name="Spatafora J."/>
            <person name="Crous P."/>
            <person name="Grigoriev I."/>
        </authorList>
    </citation>
    <scope>NUCLEOTIDE SEQUENCE</scope>
    <source>
        <strain evidence="2">CBS 133067</strain>
    </source>
</reference>
<evidence type="ECO:0000256" key="1">
    <source>
        <dbReference type="SAM" id="Coils"/>
    </source>
</evidence>
<protein>
    <submittedName>
        <fullName evidence="2">Uncharacterized protein</fullName>
    </submittedName>
</protein>
<dbReference type="Proteomes" id="UP000799772">
    <property type="component" value="Unassembled WGS sequence"/>
</dbReference>
<evidence type="ECO:0000313" key="2">
    <source>
        <dbReference type="EMBL" id="KAF2092670.1"/>
    </source>
</evidence>
<name>A0A9P4I4Q2_9PEZI</name>
<accession>A0A9P4I4Q2</accession>
<proteinExistence type="predicted"/>
<keyword evidence="1" id="KW-0175">Coiled coil</keyword>